<proteinExistence type="predicted"/>
<dbReference type="RefSeq" id="WP_216247935.1">
    <property type="nucleotide sequence ID" value="NZ_JAZHFS010000033.1"/>
</dbReference>
<name>A0ABU7UUI7_9CLOT</name>
<reference evidence="1 2" key="1">
    <citation type="submission" date="2023-11" db="EMBL/GenBank/DDBJ databases">
        <title>Draft genome sequence of a psychrophilic Clostridium strain from permafrost water brine.</title>
        <authorList>
            <person name="Shcherbakova V.A."/>
            <person name="Trubitsyn V.E."/>
            <person name="Zakharyuk A.G."/>
        </authorList>
    </citation>
    <scope>NUCLEOTIDE SEQUENCE [LARGE SCALE GENOMIC DNA]</scope>
    <source>
        <strain evidence="1 2">14F</strain>
    </source>
</reference>
<sequence length="179" mass="19540">MIDRLLQHGIGGGGESNTKGIQRGEYSVLSTDLTINITISPVDITKSIPKIFVCATGASTRANVTLFKCVLTSSTNLQITRYSNGATFTATIDWEVIEYNNVKSLQTGLLTLNTASTNIAISSVNMLKTDLFLSFTITSTYGLSEIMQIAMQLTSTTNLKFTGYGSMNYSIQWYAIEFN</sequence>
<gene>
    <name evidence="1" type="ORF">SJI18_21830</name>
</gene>
<evidence type="ECO:0000313" key="1">
    <source>
        <dbReference type="EMBL" id="MEF2114933.1"/>
    </source>
</evidence>
<evidence type="ECO:0008006" key="3">
    <source>
        <dbReference type="Google" id="ProtNLM"/>
    </source>
</evidence>
<dbReference type="EMBL" id="JAZHFS010000033">
    <property type="protein sequence ID" value="MEF2114933.1"/>
    <property type="molecule type" value="Genomic_DNA"/>
</dbReference>
<keyword evidence="2" id="KW-1185">Reference proteome</keyword>
<organism evidence="1 2">
    <name type="scientific">Clostridium frigoriphilum</name>
    <dbReference type="NCBI Taxonomy" id="443253"/>
    <lineage>
        <taxon>Bacteria</taxon>
        <taxon>Bacillati</taxon>
        <taxon>Bacillota</taxon>
        <taxon>Clostridia</taxon>
        <taxon>Eubacteriales</taxon>
        <taxon>Clostridiaceae</taxon>
        <taxon>Clostridium</taxon>
    </lineage>
</organism>
<comment type="caution">
    <text evidence="1">The sequence shown here is derived from an EMBL/GenBank/DDBJ whole genome shotgun (WGS) entry which is preliminary data.</text>
</comment>
<accession>A0ABU7UUI7</accession>
<evidence type="ECO:0000313" key="2">
    <source>
        <dbReference type="Proteomes" id="UP001498469"/>
    </source>
</evidence>
<protein>
    <recommendedName>
        <fullName evidence="3">H-type lectin domain-containing protein</fullName>
    </recommendedName>
</protein>
<dbReference type="Proteomes" id="UP001498469">
    <property type="component" value="Unassembled WGS sequence"/>
</dbReference>